<dbReference type="InterPro" id="IPR002048">
    <property type="entry name" value="EF_hand_dom"/>
</dbReference>
<keyword evidence="2" id="KW-0106">Calcium</keyword>
<dbReference type="Proteomes" id="UP000014680">
    <property type="component" value="Unassembled WGS sequence"/>
</dbReference>
<keyword evidence="6" id="KW-1185">Reference proteome</keyword>
<sequence>MSVILSLTILRGRNLPVADITTSDPYVKFVVGDKSFKTSVIKETLDPIWNETYQVITTIGEQLIFKVMDQDFGKKDDSIGNCYWNVPAMSKGEVVYDILQNTMKGFLYIKAECLSTTMEKSVTLFDFEKKTLLRVKVRSVYSYLDSLIPVLKPKDVNLKTLADMRYLIDIGCTSTPPQRLSRVITARDKPAGNFVEFDDEIYIRAMVNEKIYFNFYGKQKGAKNYTEICVAEFPVPDFLQDEKTIQKIPFKTPGYVEIFVQCLDSVYNNVDKEKIPSKKIIKNCHQIVRMKISDSIGFTSFMYPCCIIEFNNQKFSSSPVLYHKGEVDFNAFFNVEAKPGTQASISVFNKDLNKPNENGKLLCDGKFVVPDVKIHKEPVVIAFNKTTNLKVEFFKVGGVSKYFGDVSTQNKSEKTREKIELVFEKFDRRRRGYLDRAQFRTAIQYLVPVVEKTLSVFIFAYFNKDGKVYLDNLRDAIDVLKNHNTPKEITQLFFDYVDLDHSGTIEFDEFKVFAQKTGLATDDEDLENLFQKYDVDKTNFVSFQQFEKMVQSLKFEE</sequence>
<dbReference type="VEuPathDB" id="AmoebaDB:EIN_044500"/>
<dbReference type="SUPFAM" id="SSF49562">
    <property type="entry name" value="C2 domain (Calcium/lipid-binding domain, CaLB)"/>
    <property type="match status" value="1"/>
</dbReference>
<keyword evidence="1" id="KW-0479">Metal-binding</keyword>
<organism evidence="5 6">
    <name type="scientific">Entamoeba invadens IP1</name>
    <dbReference type="NCBI Taxonomy" id="370355"/>
    <lineage>
        <taxon>Eukaryota</taxon>
        <taxon>Amoebozoa</taxon>
        <taxon>Evosea</taxon>
        <taxon>Archamoebae</taxon>
        <taxon>Mastigamoebida</taxon>
        <taxon>Entamoebidae</taxon>
        <taxon>Entamoeba</taxon>
    </lineage>
</organism>
<dbReference type="GO" id="GO:0016020">
    <property type="term" value="C:membrane"/>
    <property type="evidence" value="ECO:0007669"/>
    <property type="project" value="TreeGrafter"/>
</dbReference>
<proteinExistence type="predicted"/>
<dbReference type="InterPro" id="IPR000008">
    <property type="entry name" value="C2_dom"/>
</dbReference>
<dbReference type="Gene3D" id="2.60.40.150">
    <property type="entry name" value="C2 domain"/>
    <property type="match status" value="1"/>
</dbReference>
<dbReference type="SMART" id="SM00054">
    <property type="entry name" value="EFh"/>
    <property type="match status" value="3"/>
</dbReference>
<dbReference type="Pfam" id="PF00168">
    <property type="entry name" value="C2"/>
    <property type="match status" value="1"/>
</dbReference>
<protein>
    <submittedName>
        <fullName evidence="5">Calcium binding protein, putative</fullName>
    </submittedName>
</protein>
<feature type="domain" description="C2" evidence="3">
    <location>
        <begin position="1"/>
        <end position="99"/>
    </location>
</feature>
<dbReference type="InterPro" id="IPR035892">
    <property type="entry name" value="C2_domain_sf"/>
</dbReference>
<name>A0A0A1TZ92_ENTIV</name>
<dbReference type="CDD" id="cd00051">
    <property type="entry name" value="EFh"/>
    <property type="match status" value="1"/>
</dbReference>
<dbReference type="OrthoDB" id="270970at2759"/>
<evidence type="ECO:0000256" key="1">
    <source>
        <dbReference type="ARBA" id="ARBA00022723"/>
    </source>
</evidence>
<dbReference type="EMBL" id="KB206902">
    <property type="protein sequence ID" value="ELP86892.1"/>
    <property type="molecule type" value="Genomic_DNA"/>
</dbReference>
<dbReference type="KEGG" id="eiv:EIN_044500"/>
<dbReference type="GO" id="GO:0005509">
    <property type="term" value="F:calcium ion binding"/>
    <property type="evidence" value="ECO:0007669"/>
    <property type="project" value="InterPro"/>
</dbReference>
<evidence type="ECO:0000259" key="3">
    <source>
        <dbReference type="PROSITE" id="PS50004"/>
    </source>
</evidence>
<dbReference type="PROSITE" id="PS00018">
    <property type="entry name" value="EF_HAND_1"/>
    <property type="match status" value="1"/>
</dbReference>
<dbReference type="OMA" id="YIIFIAN"/>
<dbReference type="SUPFAM" id="SSF47473">
    <property type="entry name" value="EF-hand"/>
    <property type="match status" value="1"/>
</dbReference>
<dbReference type="InterPro" id="IPR011992">
    <property type="entry name" value="EF-hand-dom_pair"/>
</dbReference>
<reference evidence="5 6" key="1">
    <citation type="submission" date="2012-10" db="EMBL/GenBank/DDBJ databases">
        <authorList>
            <person name="Zafar N."/>
            <person name="Inman J."/>
            <person name="Hall N."/>
            <person name="Lorenzi H."/>
            <person name="Caler E."/>
        </authorList>
    </citation>
    <scope>NUCLEOTIDE SEQUENCE [LARGE SCALE GENOMIC DNA]</scope>
    <source>
        <strain evidence="5 6">IP1</strain>
    </source>
</reference>
<feature type="domain" description="EF-hand" evidence="4">
    <location>
        <begin position="414"/>
        <end position="449"/>
    </location>
</feature>
<dbReference type="SMART" id="SM00239">
    <property type="entry name" value="C2"/>
    <property type="match status" value="1"/>
</dbReference>
<dbReference type="Pfam" id="PF13499">
    <property type="entry name" value="EF-hand_7"/>
    <property type="match status" value="1"/>
</dbReference>
<feature type="domain" description="EF-hand" evidence="4">
    <location>
        <begin position="521"/>
        <end position="556"/>
    </location>
</feature>
<evidence type="ECO:0000256" key="2">
    <source>
        <dbReference type="ARBA" id="ARBA00022837"/>
    </source>
</evidence>
<dbReference type="GeneID" id="14885874"/>
<dbReference type="PANTHER" id="PTHR45911">
    <property type="entry name" value="C2 DOMAIN-CONTAINING PROTEIN"/>
    <property type="match status" value="1"/>
</dbReference>
<evidence type="ECO:0000259" key="4">
    <source>
        <dbReference type="PROSITE" id="PS50222"/>
    </source>
</evidence>
<dbReference type="AlphaFoldDB" id="A0A0A1TZ92"/>
<dbReference type="Gene3D" id="1.10.238.10">
    <property type="entry name" value="EF-hand"/>
    <property type="match status" value="1"/>
</dbReference>
<evidence type="ECO:0000313" key="5">
    <source>
        <dbReference type="EMBL" id="ELP86892.1"/>
    </source>
</evidence>
<gene>
    <name evidence="5" type="ORF">EIN_044500</name>
</gene>
<feature type="domain" description="EF-hand" evidence="4">
    <location>
        <begin position="485"/>
        <end position="520"/>
    </location>
</feature>
<evidence type="ECO:0000313" key="6">
    <source>
        <dbReference type="Proteomes" id="UP000014680"/>
    </source>
</evidence>
<dbReference type="PANTHER" id="PTHR45911:SF4">
    <property type="entry name" value="MULTIPLE C2 AND TRANSMEMBRANE DOMAIN-CONTAINING PROTEIN"/>
    <property type="match status" value="1"/>
</dbReference>
<dbReference type="PROSITE" id="PS50222">
    <property type="entry name" value="EF_HAND_2"/>
    <property type="match status" value="3"/>
</dbReference>
<dbReference type="PROSITE" id="PS50004">
    <property type="entry name" value="C2"/>
    <property type="match status" value="1"/>
</dbReference>
<dbReference type="RefSeq" id="XP_004253663.1">
    <property type="nucleotide sequence ID" value="XM_004253615.1"/>
</dbReference>
<accession>A0A0A1TZ92</accession>
<dbReference type="InterPro" id="IPR018247">
    <property type="entry name" value="EF_Hand_1_Ca_BS"/>
</dbReference>